<evidence type="ECO:0000313" key="4">
    <source>
        <dbReference type="EMBL" id="STM37552.1"/>
    </source>
</evidence>
<dbReference type="AlphaFoldDB" id="A0A2W6PF12"/>
<dbReference type="Proteomes" id="UP000254429">
    <property type="component" value="Unassembled WGS sequence"/>
</dbReference>
<gene>
    <name evidence="3" type="ORF">DNQ45_08255</name>
    <name evidence="2" type="ORF">J0541_002602</name>
    <name evidence="4" type="ORF">NCTC8500_01290</name>
</gene>
<dbReference type="CDD" id="cd05399">
    <property type="entry name" value="NT_Rel-Spo_like"/>
    <property type="match status" value="1"/>
</dbReference>
<proteinExistence type="predicted"/>
<feature type="domain" description="RelA/SpoT" evidence="1">
    <location>
        <begin position="32"/>
        <end position="159"/>
    </location>
</feature>
<dbReference type="Pfam" id="PF04607">
    <property type="entry name" value="RelA_SpoT"/>
    <property type="match status" value="1"/>
</dbReference>
<evidence type="ECO:0000313" key="5">
    <source>
        <dbReference type="Proteomes" id="UP000249482"/>
    </source>
</evidence>
<dbReference type="Gene3D" id="3.30.460.10">
    <property type="entry name" value="Beta Polymerase, domain 2"/>
    <property type="match status" value="1"/>
</dbReference>
<reference evidence="4 6" key="3">
    <citation type="submission" date="2018-06" db="EMBL/GenBank/DDBJ databases">
        <authorList>
            <consortium name="Pathogen Informatics"/>
            <person name="Doyle S."/>
        </authorList>
    </citation>
    <scope>NUCLEOTIDE SEQUENCE [LARGE SCALE GENOMIC DNA]</scope>
    <source>
        <strain evidence="4 6">NCTC8500</strain>
    </source>
</reference>
<evidence type="ECO:0000313" key="3">
    <source>
        <dbReference type="EMBL" id="PZT66834.1"/>
    </source>
</evidence>
<dbReference type="EMBL" id="QKWZ01000186">
    <property type="protein sequence ID" value="PZT66834.1"/>
    <property type="molecule type" value="Genomic_DNA"/>
</dbReference>
<dbReference type="PANTHER" id="PTHR41773">
    <property type="entry name" value="GTP PYROPHOSPHATASE-RELATED"/>
    <property type="match status" value="1"/>
</dbReference>
<dbReference type="RefSeq" id="WP_000282312.1">
    <property type="nucleotide sequence ID" value="NZ_BDRC01000016.1"/>
</dbReference>
<evidence type="ECO:0000313" key="2">
    <source>
        <dbReference type="EMBL" id="HBB1573678.1"/>
    </source>
</evidence>
<protein>
    <submittedName>
        <fullName evidence="2">RelA/SpoT domain-containing protein</fullName>
    </submittedName>
    <submittedName>
        <fullName evidence="3">RelA/SpoT family protein</fullName>
    </submittedName>
</protein>
<dbReference type="SUPFAM" id="SSF81301">
    <property type="entry name" value="Nucleotidyltransferase"/>
    <property type="match status" value="1"/>
</dbReference>
<accession>A0A2W6PF12</accession>
<dbReference type="InterPro" id="IPR007685">
    <property type="entry name" value="RelA_SpoT"/>
</dbReference>
<evidence type="ECO:0000259" key="1">
    <source>
        <dbReference type="SMART" id="SM00954"/>
    </source>
</evidence>
<dbReference type="PANTHER" id="PTHR41773:SF1">
    <property type="entry name" value="RELA_SPOT DOMAIN-CONTAINING PROTEIN"/>
    <property type="match status" value="1"/>
</dbReference>
<dbReference type="EMBL" id="UGFG01000001">
    <property type="protein sequence ID" value="STM37552.1"/>
    <property type="molecule type" value="Genomic_DNA"/>
</dbReference>
<evidence type="ECO:0000313" key="6">
    <source>
        <dbReference type="Proteomes" id="UP000254429"/>
    </source>
</evidence>
<sequence>MYNGNELRIIQSLQKDIEDELNRIGLLYRFFSRTKSESSIIKKYEKEPNKYSEDGKKIQDLFGVRIILYFPDDLFIAQKTLEKLFEIESKTVDETTANLFAATRCNYVFKLPEVLSNDSVLLKKYSYIDTTFEVQFRTILSEGWHEVEHDLRYKCKEDWVEHNDLSRALNGIYASLETSDWGIMKLFEDLAYRNYKSSAWSAMLRNKLRLRMDDKLDEKIISIINEKELGKKFYRIDRDRLLSLMLDYNIDIPINLNNIIYLCNYFFIKSTELQDIAPALIMKKLTDADEKFNKNTILASK</sequence>
<dbReference type="EMBL" id="DADUEU010000014">
    <property type="protein sequence ID" value="HBB1573678.1"/>
    <property type="molecule type" value="Genomic_DNA"/>
</dbReference>
<organism evidence="3 5">
    <name type="scientific">Escherichia coli</name>
    <dbReference type="NCBI Taxonomy" id="562"/>
    <lineage>
        <taxon>Bacteria</taxon>
        <taxon>Pseudomonadati</taxon>
        <taxon>Pseudomonadota</taxon>
        <taxon>Gammaproteobacteria</taxon>
        <taxon>Enterobacterales</taxon>
        <taxon>Enterobacteriaceae</taxon>
        <taxon>Escherichia</taxon>
    </lineage>
</organism>
<name>A0A2W6PF12_ECOLX</name>
<reference evidence="2" key="4">
    <citation type="submission" date="2021-03" db="EMBL/GenBank/DDBJ databases">
        <authorList>
            <consortium name="NCBI Pathogen Detection Project"/>
        </authorList>
    </citation>
    <scope>NUCLEOTIDE SEQUENCE</scope>
    <source>
        <strain evidence="2">Escherichia coli</strain>
    </source>
</reference>
<dbReference type="Proteomes" id="UP000249482">
    <property type="component" value="Unassembled WGS sequence"/>
</dbReference>
<dbReference type="InterPro" id="IPR043519">
    <property type="entry name" value="NT_sf"/>
</dbReference>
<reference evidence="2" key="1">
    <citation type="journal article" date="2018" name="Genome Biol.">
        <title>SKESA: strategic k-mer extension for scrupulous assemblies.</title>
        <authorList>
            <person name="Souvorov A."/>
            <person name="Agarwala R."/>
            <person name="Lipman D.J."/>
        </authorList>
    </citation>
    <scope>NUCLEOTIDE SEQUENCE</scope>
    <source>
        <strain evidence="2">Escherichia coli</strain>
    </source>
</reference>
<dbReference type="GO" id="GO:0015969">
    <property type="term" value="P:guanosine tetraphosphate metabolic process"/>
    <property type="evidence" value="ECO:0007669"/>
    <property type="project" value="InterPro"/>
</dbReference>
<dbReference type="Proteomes" id="UP000870292">
    <property type="component" value="Unassembled WGS sequence"/>
</dbReference>
<reference evidence="3 5" key="2">
    <citation type="submission" date="2018-06" db="EMBL/GenBank/DDBJ databases">
        <title>Draft genome sequence of mcr-1-harboring Escherichia coli isolated from wound infection of a hospitalized patient, in Bolivia.</title>
        <authorList>
            <person name="Munoz M.E."/>
            <person name="Moura Q."/>
            <person name="Ventura P.R.M."/>
            <person name="Bustos L.R."/>
            <person name="Ovando B.G."/>
            <person name="Terrazas D.I.V."/>
            <person name="Yarhui N.B."/>
            <person name="Cerdeira L."/>
            <person name="Lincopan N."/>
        </authorList>
    </citation>
    <scope>NUCLEOTIDE SEQUENCE [LARGE SCALE GENOMIC DNA]</scope>
    <source>
        <strain evidence="3 5">EcMLT</strain>
    </source>
</reference>
<dbReference type="SMART" id="SM00954">
    <property type="entry name" value="RelA_SpoT"/>
    <property type="match status" value="1"/>
</dbReference>